<proteinExistence type="predicted"/>
<feature type="compositionally biased region" description="Polar residues" evidence="1">
    <location>
        <begin position="371"/>
        <end position="391"/>
    </location>
</feature>
<feature type="compositionally biased region" description="Low complexity" evidence="1">
    <location>
        <begin position="575"/>
        <end position="586"/>
    </location>
</feature>
<evidence type="ECO:0000313" key="3">
    <source>
        <dbReference type="Proteomes" id="UP001281003"/>
    </source>
</evidence>
<keyword evidence="3" id="KW-1185">Reference proteome</keyword>
<feature type="region of interest" description="Disordered" evidence="1">
    <location>
        <begin position="299"/>
        <end position="405"/>
    </location>
</feature>
<dbReference type="AlphaFoldDB" id="A0AAE0PFL5"/>
<organism evidence="2 3">
    <name type="scientific">Sordaria brevicollis</name>
    <dbReference type="NCBI Taxonomy" id="83679"/>
    <lineage>
        <taxon>Eukaryota</taxon>
        <taxon>Fungi</taxon>
        <taxon>Dikarya</taxon>
        <taxon>Ascomycota</taxon>
        <taxon>Pezizomycotina</taxon>
        <taxon>Sordariomycetes</taxon>
        <taxon>Sordariomycetidae</taxon>
        <taxon>Sordariales</taxon>
        <taxon>Sordariaceae</taxon>
        <taxon>Sordaria</taxon>
    </lineage>
</organism>
<feature type="region of interest" description="Disordered" evidence="1">
    <location>
        <begin position="1"/>
        <end position="97"/>
    </location>
</feature>
<gene>
    <name evidence="2" type="ORF">B0T20DRAFT_479633</name>
</gene>
<reference evidence="2" key="1">
    <citation type="journal article" date="2023" name="Mol. Phylogenet. Evol.">
        <title>Genome-scale phylogeny and comparative genomics of the fungal order Sordariales.</title>
        <authorList>
            <person name="Hensen N."/>
            <person name="Bonometti L."/>
            <person name="Westerberg I."/>
            <person name="Brannstrom I.O."/>
            <person name="Guillou S."/>
            <person name="Cros-Aarteil S."/>
            <person name="Calhoun S."/>
            <person name="Haridas S."/>
            <person name="Kuo A."/>
            <person name="Mondo S."/>
            <person name="Pangilinan J."/>
            <person name="Riley R."/>
            <person name="LaButti K."/>
            <person name="Andreopoulos B."/>
            <person name="Lipzen A."/>
            <person name="Chen C."/>
            <person name="Yan M."/>
            <person name="Daum C."/>
            <person name="Ng V."/>
            <person name="Clum A."/>
            <person name="Steindorff A."/>
            <person name="Ohm R.A."/>
            <person name="Martin F."/>
            <person name="Silar P."/>
            <person name="Natvig D.O."/>
            <person name="Lalanne C."/>
            <person name="Gautier V."/>
            <person name="Ament-Velasquez S.L."/>
            <person name="Kruys A."/>
            <person name="Hutchinson M.I."/>
            <person name="Powell A.J."/>
            <person name="Barry K."/>
            <person name="Miller A.N."/>
            <person name="Grigoriev I.V."/>
            <person name="Debuchy R."/>
            <person name="Gladieux P."/>
            <person name="Hiltunen Thoren M."/>
            <person name="Johannesson H."/>
        </authorList>
    </citation>
    <scope>NUCLEOTIDE SEQUENCE</scope>
    <source>
        <strain evidence="2">FGSC 1904</strain>
    </source>
</reference>
<feature type="compositionally biased region" description="Pro residues" evidence="1">
    <location>
        <begin position="17"/>
        <end position="27"/>
    </location>
</feature>
<comment type="caution">
    <text evidence="2">The sequence shown here is derived from an EMBL/GenBank/DDBJ whole genome shotgun (WGS) entry which is preliminary data.</text>
</comment>
<name>A0AAE0PFL5_SORBR</name>
<reference evidence="2" key="2">
    <citation type="submission" date="2023-07" db="EMBL/GenBank/DDBJ databases">
        <authorList>
            <consortium name="Lawrence Berkeley National Laboratory"/>
            <person name="Haridas S."/>
            <person name="Hensen N."/>
            <person name="Bonometti L."/>
            <person name="Westerberg I."/>
            <person name="Brannstrom I.O."/>
            <person name="Guillou S."/>
            <person name="Cros-Aarteil S."/>
            <person name="Calhoun S."/>
            <person name="Kuo A."/>
            <person name="Mondo S."/>
            <person name="Pangilinan J."/>
            <person name="Riley R."/>
            <person name="LaButti K."/>
            <person name="Andreopoulos B."/>
            <person name="Lipzen A."/>
            <person name="Chen C."/>
            <person name="Yanf M."/>
            <person name="Daum C."/>
            <person name="Ng V."/>
            <person name="Clum A."/>
            <person name="Steindorff A."/>
            <person name="Ohm R."/>
            <person name="Martin F."/>
            <person name="Silar P."/>
            <person name="Natvig D."/>
            <person name="Lalanne C."/>
            <person name="Gautier V."/>
            <person name="Ament-velasquez S.L."/>
            <person name="Kruys A."/>
            <person name="Hutchinson M.I."/>
            <person name="Powell A.J."/>
            <person name="Barry K."/>
            <person name="Miller A.N."/>
            <person name="Grigoriev I.V."/>
            <person name="Debuchy R."/>
            <person name="Gladieux P."/>
            <person name="Thoren M.H."/>
            <person name="Johannesson H."/>
        </authorList>
    </citation>
    <scope>NUCLEOTIDE SEQUENCE</scope>
    <source>
        <strain evidence="2">FGSC 1904</strain>
    </source>
</reference>
<evidence type="ECO:0000313" key="2">
    <source>
        <dbReference type="EMBL" id="KAK3398897.1"/>
    </source>
</evidence>
<feature type="region of interest" description="Disordered" evidence="1">
    <location>
        <begin position="563"/>
        <end position="588"/>
    </location>
</feature>
<accession>A0AAE0PFL5</accession>
<dbReference type="Proteomes" id="UP001281003">
    <property type="component" value="Unassembled WGS sequence"/>
</dbReference>
<protein>
    <submittedName>
        <fullName evidence="2">Uncharacterized protein</fullName>
    </submittedName>
</protein>
<evidence type="ECO:0000256" key="1">
    <source>
        <dbReference type="SAM" id="MobiDB-lite"/>
    </source>
</evidence>
<dbReference type="EMBL" id="JAUTDP010000006">
    <property type="protein sequence ID" value="KAK3398897.1"/>
    <property type="molecule type" value="Genomic_DNA"/>
</dbReference>
<sequence>MDPTQLEPRSPSSSPFPSTPQVPPPPDYNLYHPDSQNPDHNSSTDEYDPTQPHLLGDTPLDDAAVSNPPQAGIDGDIPGGKNNDVEVPTASPSDDNTHCKIDLSNVEGIVAWRNDTDPKEQHTSDLRIDLHVDTKKRLAMFRLHCALFMRPLGKFLSFFLLLHPEWIQSIEFNPLGDDVLSLQFTMTKPPRLVAPKEYQESHKPKPRYQGVFDSMKSLATMRQLTVRIHRVDLTSEDMEQLALLPWVFSSSHSFGRFRTDEELASFDVLFRGAPGQIIDLGTTDRPGTNHNQTLAEIVDETTAEPTDVISVPPPYPNGGSSPNAPGYSTPNDRKRRRSASLSLSTADRCHGAAEPGPSLIRTIENERSGERVQSPSASGARLQSPNQSSTPTDRKRRRTSELLSRSPSDKDILIALGRVLERTANLDARVKELEKLVTEYLDAEDNRTTHSEQEGRIHGQILATVDERIDDHMWEVQRELEDALLCQTQEWVTEAVELAQDELQEDMDDWVNDITERMEKTVKKEVKREVKMEDMGKRKVLKDMVQAVAHAVKMIKRARAYKEDVKSTTRRMSPSTASTQSTAASTKPILIRSSPSLPRAFHSAIRDIQKRFSGKFSAEELMRVLDHLEANQAGAVKYNGCGAELKWLYVQRWAAKPE</sequence>
<feature type="compositionally biased region" description="Low complexity" evidence="1">
    <location>
        <begin position="317"/>
        <end position="328"/>
    </location>
</feature>